<dbReference type="EMBL" id="CP030759">
    <property type="protein sequence ID" value="AXA36533.1"/>
    <property type="molecule type" value="Genomic_DNA"/>
</dbReference>
<comment type="subunit">
    <text evidence="3">Homotrimer.</text>
</comment>
<evidence type="ECO:0000256" key="6">
    <source>
        <dbReference type="PIRNR" id="PIRNR000477"/>
    </source>
</evidence>
<dbReference type="InterPro" id="IPR000845">
    <property type="entry name" value="Nucleoside_phosphorylase_d"/>
</dbReference>
<dbReference type="NCBIfam" id="NF006054">
    <property type="entry name" value="PRK08202.1"/>
    <property type="match status" value="1"/>
</dbReference>
<keyword evidence="5 6" id="KW-0808">Transferase</keyword>
<dbReference type="CDD" id="cd09009">
    <property type="entry name" value="PNP-EcPNPII_like"/>
    <property type="match status" value="1"/>
</dbReference>
<dbReference type="Gene3D" id="3.40.50.1580">
    <property type="entry name" value="Nucleoside phosphorylase domain"/>
    <property type="match status" value="1"/>
</dbReference>
<organism evidence="8 9">
    <name type="scientific">Sumerlaea chitinivorans</name>
    <dbReference type="NCBI Taxonomy" id="2250252"/>
    <lineage>
        <taxon>Bacteria</taxon>
        <taxon>Candidatus Sumerlaeota</taxon>
        <taxon>Candidatus Sumerlaeia</taxon>
        <taxon>Candidatus Sumerlaeales</taxon>
        <taxon>Candidatus Sumerlaeaceae</taxon>
        <taxon>Candidatus Sumerlaea</taxon>
    </lineage>
</organism>
<sequence>MMALRDQIREAVDFIRTKTALVPEVGIILGTGMGAMAKEVESDVVIDYGDIPHFPVSTVESHAGKLHLGTLMGKRVFMMQGRFHYYEGYTMQQITFPVRVMRALGAHTLIVMNAVGSMNPLIPPGSLVLVQDHINLMGDNPLIGPNDDELGPRFPDMSQPYSRELIALAEQVALEKRIPNVHRGIMVAVTGPNLETAAEYRMFQRIGADIVTMSTVPEVIVAVHGGMRVLGISTVTDACLPDALKPATLEEILRVAAEAEPRLSALVKGVLEKMP</sequence>
<dbReference type="GO" id="GO:0004731">
    <property type="term" value="F:purine-nucleoside phosphorylase activity"/>
    <property type="evidence" value="ECO:0007669"/>
    <property type="project" value="UniProtKB-EC"/>
</dbReference>
<evidence type="ECO:0000256" key="5">
    <source>
        <dbReference type="ARBA" id="ARBA00022679"/>
    </source>
</evidence>
<gene>
    <name evidence="8" type="ORF">BRCON_1756</name>
</gene>
<dbReference type="InterPro" id="IPR018099">
    <property type="entry name" value="Purine_phosphorylase-2_CS"/>
</dbReference>
<dbReference type="PROSITE" id="PS01240">
    <property type="entry name" value="PNP_MTAP_2"/>
    <property type="match status" value="1"/>
</dbReference>
<name>A0A2Z4Y7X4_SUMC1</name>
<dbReference type="EC" id="2.4.2.1" evidence="6"/>
<evidence type="ECO:0000256" key="3">
    <source>
        <dbReference type="ARBA" id="ARBA00011233"/>
    </source>
</evidence>
<dbReference type="InterPro" id="IPR011270">
    <property type="entry name" value="Pur_Nuc_Pase_Ino/Guo-sp"/>
</dbReference>
<feature type="domain" description="Nucleoside phosphorylase" evidence="7">
    <location>
        <begin position="25"/>
        <end position="272"/>
    </location>
</feature>
<dbReference type="PANTHER" id="PTHR11904:SF9">
    <property type="entry name" value="PURINE NUCLEOSIDE PHOSPHORYLASE-RELATED"/>
    <property type="match status" value="1"/>
</dbReference>
<comment type="function">
    <text evidence="6">The purine nucleoside phosphorylases catalyze the phosphorolytic breakdown of the N-glycosidic bond in the beta-(deoxy)ribonucleoside molecules, with the formation of the corresponding free purine bases and pentose-1-phosphate.</text>
</comment>
<dbReference type="Proteomes" id="UP000262583">
    <property type="component" value="Chromosome"/>
</dbReference>
<dbReference type="GO" id="GO:0005737">
    <property type="term" value="C:cytoplasm"/>
    <property type="evidence" value="ECO:0007669"/>
    <property type="project" value="TreeGrafter"/>
</dbReference>
<evidence type="ECO:0000313" key="8">
    <source>
        <dbReference type="EMBL" id="AXA36533.1"/>
    </source>
</evidence>
<comment type="similarity">
    <text evidence="2 6">Belongs to the PNP/MTAP phosphorylase family.</text>
</comment>
<proteinExistence type="inferred from homology"/>
<dbReference type="KEGG" id="schv:BRCON_1756"/>
<dbReference type="InterPro" id="IPR035994">
    <property type="entry name" value="Nucleoside_phosphorylase_sf"/>
</dbReference>
<accession>A0A2Z4Y7X4</accession>
<dbReference type="PIRSF" id="PIRSF000477">
    <property type="entry name" value="PurNPase"/>
    <property type="match status" value="1"/>
</dbReference>
<protein>
    <recommendedName>
        <fullName evidence="6">Purine nucleoside phosphorylase</fullName>
        <ecNumber evidence="6">2.4.2.1</ecNumber>
    </recommendedName>
    <alternativeName>
        <fullName evidence="6">Inosine-guanosine phosphorylase</fullName>
    </alternativeName>
</protein>
<dbReference type="NCBIfam" id="TIGR01700">
    <property type="entry name" value="PNPH"/>
    <property type="match status" value="1"/>
</dbReference>
<dbReference type="InterPro" id="IPR011268">
    <property type="entry name" value="Purine_phosphorylase"/>
</dbReference>
<dbReference type="UniPathway" id="UPA00606"/>
<evidence type="ECO:0000256" key="1">
    <source>
        <dbReference type="ARBA" id="ARBA00005058"/>
    </source>
</evidence>
<evidence type="ECO:0000313" key="9">
    <source>
        <dbReference type="Proteomes" id="UP000262583"/>
    </source>
</evidence>
<dbReference type="PANTHER" id="PTHR11904">
    <property type="entry name" value="METHYLTHIOADENOSINE/PURINE NUCLEOSIDE PHOSPHORYLASE"/>
    <property type="match status" value="1"/>
</dbReference>
<evidence type="ECO:0000256" key="4">
    <source>
        <dbReference type="ARBA" id="ARBA00022676"/>
    </source>
</evidence>
<dbReference type="GO" id="GO:0009116">
    <property type="term" value="P:nucleoside metabolic process"/>
    <property type="evidence" value="ECO:0007669"/>
    <property type="project" value="InterPro"/>
</dbReference>
<keyword evidence="4 6" id="KW-0328">Glycosyltransferase</keyword>
<evidence type="ECO:0000256" key="2">
    <source>
        <dbReference type="ARBA" id="ARBA00006751"/>
    </source>
</evidence>
<evidence type="ECO:0000259" key="7">
    <source>
        <dbReference type="Pfam" id="PF01048"/>
    </source>
</evidence>
<dbReference type="SUPFAM" id="SSF53167">
    <property type="entry name" value="Purine and uridine phosphorylases"/>
    <property type="match status" value="1"/>
</dbReference>
<dbReference type="AlphaFoldDB" id="A0A2Z4Y7X4"/>
<dbReference type="Pfam" id="PF01048">
    <property type="entry name" value="PNP_UDP_1"/>
    <property type="match status" value="1"/>
</dbReference>
<reference evidence="8 9" key="1">
    <citation type="submission" date="2018-05" db="EMBL/GenBank/DDBJ databases">
        <title>A metagenomic window into the 2 km-deep terrestrial subsurface aquifer revealed taxonomically and functionally diverse microbial community comprising novel uncultured bacterial lineages.</title>
        <authorList>
            <person name="Kadnikov V.V."/>
            <person name="Mardanov A.V."/>
            <person name="Beletsky A.V."/>
            <person name="Banks D."/>
            <person name="Pimenov N.V."/>
            <person name="Frank Y.A."/>
            <person name="Karnachuk O.V."/>
            <person name="Ravin N.V."/>
        </authorList>
    </citation>
    <scope>NUCLEOTIDE SEQUENCE [LARGE SCALE GENOMIC DNA]</scope>
    <source>
        <strain evidence="8">BY</strain>
    </source>
</reference>
<dbReference type="NCBIfam" id="TIGR01697">
    <property type="entry name" value="PNPH-PUNA-XAPA"/>
    <property type="match status" value="1"/>
</dbReference>
<comment type="pathway">
    <text evidence="1 6">Purine metabolism; purine nucleoside salvage.</text>
</comment>